<evidence type="ECO:0000256" key="2">
    <source>
        <dbReference type="SAM" id="Phobius"/>
    </source>
</evidence>
<dbReference type="AlphaFoldDB" id="A0A1D8FVY8"/>
<dbReference type="STRING" id="285473.A4G23_00132"/>
<reference evidence="3 4" key="1">
    <citation type="submission" date="2016-09" db="EMBL/GenBank/DDBJ databases">
        <title>Streptomyces rubrolavendulae MJM4426 Genome sequencing and assembly.</title>
        <authorList>
            <person name="Kim J.-G."/>
        </authorList>
    </citation>
    <scope>NUCLEOTIDE SEQUENCE [LARGE SCALE GENOMIC DNA]</scope>
    <source>
        <strain evidence="3 4">MJM4426</strain>
    </source>
</reference>
<proteinExistence type="predicted"/>
<dbReference type="OrthoDB" id="4147502at2"/>
<keyword evidence="2" id="KW-0472">Membrane</keyword>
<name>A0A1D8FVY8_9ACTN</name>
<keyword evidence="2" id="KW-1133">Transmembrane helix</keyword>
<dbReference type="EMBL" id="CP017316">
    <property type="protein sequence ID" value="AOT57346.1"/>
    <property type="molecule type" value="Genomic_DNA"/>
</dbReference>
<dbReference type="PATRIC" id="fig|285473.5.peg.147"/>
<feature type="compositionally biased region" description="Pro residues" evidence="1">
    <location>
        <begin position="79"/>
        <end position="90"/>
    </location>
</feature>
<evidence type="ECO:0000313" key="3">
    <source>
        <dbReference type="EMBL" id="AOT57346.1"/>
    </source>
</evidence>
<dbReference type="RefSeq" id="WP_069975109.1">
    <property type="nucleotide sequence ID" value="NZ_CP017316.1"/>
</dbReference>
<organism evidence="3 4">
    <name type="scientific">Streptomyces rubrolavendulae</name>
    <dbReference type="NCBI Taxonomy" id="285473"/>
    <lineage>
        <taxon>Bacteria</taxon>
        <taxon>Bacillati</taxon>
        <taxon>Actinomycetota</taxon>
        <taxon>Actinomycetes</taxon>
        <taxon>Kitasatosporales</taxon>
        <taxon>Streptomycetaceae</taxon>
        <taxon>Streptomyces</taxon>
    </lineage>
</organism>
<gene>
    <name evidence="3" type="ORF">A4G23_00132</name>
</gene>
<dbReference type="GeneID" id="33066097"/>
<keyword evidence="4" id="KW-1185">Reference proteome</keyword>
<dbReference type="KEGG" id="srn:A4G23_00132"/>
<feature type="region of interest" description="Disordered" evidence="1">
    <location>
        <begin position="77"/>
        <end position="96"/>
    </location>
</feature>
<sequence length="237" mass="24608">MDELQRALRDAAQAHQPDRERMLARVERGMAGPAPAPGRRYRPARRWPRVALATAAVAGVLAVGGLGVRALLPGDTPVPARPADPPPPARPTVTPAPTSAADGFLRGGGAVDPHSNRYWAQSNITFDTATALTALTVELRVARTGGVASTGHWRTPPAEHFAVSVREEPGALVYTWTLGAGRTVPAGRHVFAGQYNHAEGDRDARGDRFTVIAGAADGRSATVTGGFPAGPAATGPS</sequence>
<protein>
    <submittedName>
        <fullName evidence="3">Uncharacterized protein</fullName>
    </submittedName>
</protein>
<keyword evidence="2" id="KW-0812">Transmembrane</keyword>
<evidence type="ECO:0000313" key="4">
    <source>
        <dbReference type="Proteomes" id="UP000095349"/>
    </source>
</evidence>
<feature type="transmembrane region" description="Helical" evidence="2">
    <location>
        <begin position="50"/>
        <end position="72"/>
    </location>
</feature>
<dbReference type="Proteomes" id="UP000095349">
    <property type="component" value="Chromosome"/>
</dbReference>
<evidence type="ECO:0000256" key="1">
    <source>
        <dbReference type="SAM" id="MobiDB-lite"/>
    </source>
</evidence>
<accession>A0A1D8FVY8</accession>